<reference evidence="3" key="1">
    <citation type="journal article" date="2019" name="Int. J. Syst. Evol. Microbiol.">
        <title>The Global Catalogue of Microorganisms (GCM) 10K type strain sequencing project: providing services to taxonomists for standard genome sequencing and annotation.</title>
        <authorList>
            <consortium name="The Broad Institute Genomics Platform"/>
            <consortium name="The Broad Institute Genome Sequencing Center for Infectious Disease"/>
            <person name="Wu L."/>
            <person name="Ma J."/>
        </authorList>
    </citation>
    <scope>NUCLEOTIDE SEQUENCE [LARGE SCALE GENOMIC DNA]</scope>
    <source>
        <strain evidence="3">JCM 31037</strain>
    </source>
</reference>
<evidence type="ECO:0000313" key="3">
    <source>
        <dbReference type="Proteomes" id="UP001597260"/>
    </source>
</evidence>
<keyword evidence="1" id="KW-0472">Membrane</keyword>
<keyword evidence="3" id="KW-1185">Reference proteome</keyword>
<comment type="caution">
    <text evidence="2">The sequence shown here is derived from an EMBL/GenBank/DDBJ whole genome shotgun (WGS) entry which is preliminary data.</text>
</comment>
<evidence type="ECO:0000313" key="2">
    <source>
        <dbReference type="EMBL" id="MFD1325035.1"/>
    </source>
</evidence>
<organism evidence="2 3">
    <name type="scientific">Micromonospora sonneratiae</name>
    <dbReference type="NCBI Taxonomy" id="1184706"/>
    <lineage>
        <taxon>Bacteria</taxon>
        <taxon>Bacillati</taxon>
        <taxon>Actinomycetota</taxon>
        <taxon>Actinomycetes</taxon>
        <taxon>Micromonosporales</taxon>
        <taxon>Micromonosporaceae</taxon>
        <taxon>Micromonospora</taxon>
    </lineage>
</organism>
<dbReference type="Proteomes" id="UP001597260">
    <property type="component" value="Unassembled WGS sequence"/>
</dbReference>
<protein>
    <recommendedName>
        <fullName evidence="4">DUF4878 domain-containing protein</fullName>
    </recommendedName>
</protein>
<dbReference type="RefSeq" id="WP_377576669.1">
    <property type="nucleotide sequence ID" value="NZ_JBHTMP010000065.1"/>
</dbReference>
<accession>A0ABW3YNU4</accession>
<proteinExistence type="predicted"/>
<feature type="transmembrane region" description="Helical" evidence="1">
    <location>
        <begin position="20"/>
        <end position="43"/>
    </location>
</feature>
<name>A0ABW3YNU4_9ACTN</name>
<gene>
    <name evidence="2" type="ORF">ACFQ4H_28515</name>
</gene>
<dbReference type="EMBL" id="JBHTMP010000065">
    <property type="protein sequence ID" value="MFD1325035.1"/>
    <property type="molecule type" value="Genomic_DNA"/>
</dbReference>
<sequence>MTYQPMPAPPPKKSKTLRTVLIVVAVVLTLCCVGGGIGGFFLYRTVQDATGPARDATTGYVDDLGSGNYPGAYGRLCNRMRSEMTADEFARMQSIQPRVASYKITGLSVNNTNGRVTGTATVRLTQDGGATVIQVLPLVKEDGEWRICQ</sequence>
<keyword evidence="1" id="KW-1133">Transmembrane helix</keyword>
<evidence type="ECO:0008006" key="4">
    <source>
        <dbReference type="Google" id="ProtNLM"/>
    </source>
</evidence>
<keyword evidence="1" id="KW-0812">Transmembrane</keyword>
<evidence type="ECO:0000256" key="1">
    <source>
        <dbReference type="SAM" id="Phobius"/>
    </source>
</evidence>